<dbReference type="GO" id="GO:0005737">
    <property type="term" value="C:cytoplasm"/>
    <property type="evidence" value="ECO:0007669"/>
    <property type="project" value="TreeGrafter"/>
</dbReference>
<dbReference type="InterPro" id="IPR029021">
    <property type="entry name" value="Prot-tyrosine_phosphatase-like"/>
</dbReference>
<dbReference type="Pfam" id="PF03162">
    <property type="entry name" value="Y_phosphatase2"/>
    <property type="match status" value="1"/>
</dbReference>
<reference evidence="3" key="1">
    <citation type="submission" date="2022-05" db="EMBL/GenBank/DDBJ databases">
        <title>The Musa troglodytarum L. genome provides insights into the mechanism of non-climacteric behaviour and enrichment of carotenoids.</title>
        <authorList>
            <person name="Wang J."/>
        </authorList>
    </citation>
    <scope>NUCLEOTIDE SEQUENCE</scope>
    <source>
        <tissue evidence="3">Leaf</tissue>
    </source>
</reference>
<organism evidence="3 4">
    <name type="scientific">Musa troglodytarum</name>
    <name type="common">fe'i banana</name>
    <dbReference type="NCBI Taxonomy" id="320322"/>
    <lineage>
        <taxon>Eukaryota</taxon>
        <taxon>Viridiplantae</taxon>
        <taxon>Streptophyta</taxon>
        <taxon>Embryophyta</taxon>
        <taxon>Tracheophyta</taxon>
        <taxon>Spermatophyta</taxon>
        <taxon>Magnoliopsida</taxon>
        <taxon>Liliopsida</taxon>
        <taxon>Zingiberales</taxon>
        <taxon>Musaceae</taxon>
        <taxon>Musa</taxon>
    </lineage>
</organism>
<evidence type="ECO:0000313" key="4">
    <source>
        <dbReference type="Proteomes" id="UP001055439"/>
    </source>
</evidence>
<feature type="compositionally biased region" description="Polar residues" evidence="2">
    <location>
        <begin position="131"/>
        <end position="149"/>
    </location>
</feature>
<dbReference type="Gene3D" id="3.90.190.10">
    <property type="entry name" value="Protein tyrosine phosphatase superfamily"/>
    <property type="match status" value="1"/>
</dbReference>
<keyword evidence="4" id="KW-1185">Reference proteome</keyword>
<dbReference type="PRINTS" id="PR01911">
    <property type="entry name" value="PFDSPHPHTASE"/>
</dbReference>
<keyword evidence="1" id="KW-0378">Hydrolase</keyword>
<evidence type="ECO:0000313" key="3">
    <source>
        <dbReference type="EMBL" id="URE32407.1"/>
    </source>
</evidence>
<dbReference type="Proteomes" id="UP001055439">
    <property type="component" value="Chromosome 8"/>
</dbReference>
<dbReference type="EMBL" id="CP097510">
    <property type="protein sequence ID" value="URE32407.1"/>
    <property type="molecule type" value="Genomic_DNA"/>
</dbReference>
<dbReference type="PANTHER" id="PTHR31126">
    <property type="entry name" value="TYROSINE-PROTEIN PHOSPHATASE"/>
    <property type="match status" value="1"/>
</dbReference>
<dbReference type="InterPro" id="IPR004861">
    <property type="entry name" value="Siw14-like"/>
</dbReference>
<dbReference type="GO" id="GO:0016791">
    <property type="term" value="F:phosphatase activity"/>
    <property type="evidence" value="ECO:0007669"/>
    <property type="project" value="InterPro"/>
</dbReference>
<dbReference type="PANTHER" id="PTHR31126:SF46">
    <property type="entry name" value="TYROSINE-PROTEIN PHOSPHATASE DSP5"/>
    <property type="match status" value="1"/>
</dbReference>
<proteinExistence type="predicted"/>
<evidence type="ECO:0000256" key="1">
    <source>
        <dbReference type="ARBA" id="ARBA00022801"/>
    </source>
</evidence>
<evidence type="ECO:0000256" key="2">
    <source>
        <dbReference type="SAM" id="MobiDB-lite"/>
    </source>
</evidence>
<protein>
    <submittedName>
        <fullName evidence="3">Uncharacterized protein</fullName>
    </submittedName>
</protein>
<accession>A0A9E7KUF5</accession>
<dbReference type="OrthoDB" id="10436017at2759"/>
<sequence length="168" mass="19120">MEDREAEVPPPKFGMVAEEIYRSGLPTAADFGFLEELIIRSRFLCPEPHPEDIIRFHGFVCSSSESKVARNNLINDEVSVNRSKRTKEEKEGEQEKLPCEAAACDNEKEHASAQPWPPPWLANRRALSRCQPMTPTQERWNPQISSSAKSIPKQHPSEKSTYIQLPYS</sequence>
<feature type="region of interest" description="Disordered" evidence="2">
    <location>
        <begin position="105"/>
        <end position="168"/>
    </location>
</feature>
<feature type="compositionally biased region" description="Polar residues" evidence="2">
    <location>
        <begin position="159"/>
        <end position="168"/>
    </location>
</feature>
<dbReference type="InterPro" id="IPR020428">
    <property type="entry name" value="PFA-DSPs"/>
</dbReference>
<dbReference type="AlphaFoldDB" id="A0A9E7KUF5"/>
<gene>
    <name evidence="3" type="ORF">MUK42_15548</name>
</gene>
<name>A0A9E7KUF5_9LILI</name>